<evidence type="ECO:0000256" key="6">
    <source>
        <dbReference type="SAM" id="MobiDB-lite"/>
    </source>
</evidence>
<dbReference type="GO" id="GO:0005634">
    <property type="term" value="C:nucleus"/>
    <property type="evidence" value="ECO:0007669"/>
    <property type="project" value="UniProtKB-SubCell"/>
</dbReference>
<accession>A0A6A5TRK9</accession>
<evidence type="ECO:0000256" key="4">
    <source>
        <dbReference type="ARBA" id="ARBA00023163"/>
    </source>
</evidence>
<dbReference type="GO" id="GO:0000981">
    <property type="term" value="F:DNA-binding transcription factor activity, RNA polymerase II-specific"/>
    <property type="evidence" value="ECO:0007669"/>
    <property type="project" value="InterPro"/>
</dbReference>
<dbReference type="GO" id="GO:0006351">
    <property type="term" value="P:DNA-templated transcription"/>
    <property type="evidence" value="ECO:0007669"/>
    <property type="project" value="InterPro"/>
</dbReference>
<dbReference type="SMART" id="SM00906">
    <property type="entry name" value="Fungal_trans"/>
    <property type="match status" value="1"/>
</dbReference>
<name>A0A6A5TRK9_9PLEO</name>
<reference evidence="8" key="1">
    <citation type="journal article" date="2020" name="Stud. Mycol.">
        <title>101 Dothideomycetes genomes: a test case for predicting lifestyles and emergence of pathogens.</title>
        <authorList>
            <person name="Haridas S."/>
            <person name="Albert R."/>
            <person name="Binder M."/>
            <person name="Bloem J."/>
            <person name="Labutti K."/>
            <person name="Salamov A."/>
            <person name="Andreopoulos B."/>
            <person name="Baker S."/>
            <person name="Barry K."/>
            <person name="Bills G."/>
            <person name="Bluhm B."/>
            <person name="Cannon C."/>
            <person name="Castanera R."/>
            <person name="Culley D."/>
            <person name="Daum C."/>
            <person name="Ezra D."/>
            <person name="Gonzalez J."/>
            <person name="Henrissat B."/>
            <person name="Kuo A."/>
            <person name="Liang C."/>
            <person name="Lipzen A."/>
            <person name="Lutzoni F."/>
            <person name="Magnuson J."/>
            <person name="Mondo S."/>
            <person name="Nolan M."/>
            <person name="Ohm R."/>
            <person name="Pangilinan J."/>
            <person name="Park H.-J."/>
            <person name="Ramirez L."/>
            <person name="Alfaro M."/>
            <person name="Sun H."/>
            <person name="Tritt A."/>
            <person name="Yoshinaga Y."/>
            <person name="Zwiers L.-H."/>
            <person name="Turgeon B."/>
            <person name="Goodwin S."/>
            <person name="Spatafora J."/>
            <person name="Crous P."/>
            <person name="Grigoriev I."/>
        </authorList>
    </citation>
    <scope>NUCLEOTIDE SEQUENCE</scope>
    <source>
        <strain evidence="8">CBS 675.92</strain>
    </source>
</reference>
<feature type="compositionally biased region" description="Low complexity" evidence="6">
    <location>
        <begin position="656"/>
        <end position="668"/>
    </location>
</feature>
<keyword evidence="4" id="KW-0804">Transcription</keyword>
<dbReference type="PROSITE" id="PS00463">
    <property type="entry name" value="ZN2_CY6_FUNGAL_1"/>
    <property type="match status" value="2"/>
</dbReference>
<dbReference type="PANTHER" id="PTHR47338:SF7">
    <property type="entry name" value="ZN(II)2CYS6 TRANSCRIPTION FACTOR (EUROFUNG)"/>
    <property type="match status" value="1"/>
</dbReference>
<dbReference type="InterPro" id="IPR007219">
    <property type="entry name" value="XnlR_reg_dom"/>
</dbReference>
<dbReference type="PROSITE" id="PS50048">
    <property type="entry name" value="ZN2_CY6_FUNGAL_2"/>
    <property type="match status" value="2"/>
</dbReference>
<evidence type="ECO:0000256" key="2">
    <source>
        <dbReference type="ARBA" id="ARBA00022723"/>
    </source>
</evidence>
<dbReference type="AlphaFoldDB" id="A0A6A5TRK9"/>
<feature type="region of interest" description="Disordered" evidence="6">
    <location>
        <begin position="644"/>
        <end position="699"/>
    </location>
</feature>
<gene>
    <name evidence="8" type="ORF">CC80DRAFT_451000</name>
</gene>
<keyword evidence="9" id="KW-1185">Reference proteome</keyword>
<dbReference type="CDD" id="cd00067">
    <property type="entry name" value="GAL4"/>
    <property type="match status" value="2"/>
</dbReference>
<comment type="subcellular location">
    <subcellularLocation>
        <location evidence="1">Nucleus</location>
    </subcellularLocation>
</comment>
<keyword evidence="2" id="KW-0479">Metal-binding</keyword>
<dbReference type="InterPro" id="IPR036864">
    <property type="entry name" value="Zn2-C6_fun-type_DNA-bd_sf"/>
</dbReference>
<feature type="compositionally biased region" description="Polar residues" evidence="6">
    <location>
        <begin position="685"/>
        <end position="699"/>
    </location>
</feature>
<dbReference type="SMART" id="SM00066">
    <property type="entry name" value="GAL4"/>
    <property type="match status" value="2"/>
</dbReference>
<dbReference type="Pfam" id="PF00172">
    <property type="entry name" value="Zn_clus"/>
    <property type="match status" value="2"/>
</dbReference>
<dbReference type="EMBL" id="ML977004">
    <property type="protein sequence ID" value="KAF1953426.1"/>
    <property type="molecule type" value="Genomic_DNA"/>
</dbReference>
<feature type="compositionally biased region" description="Polar residues" evidence="6">
    <location>
        <begin position="133"/>
        <end position="149"/>
    </location>
</feature>
<dbReference type="OrthoDB" id="103349at2759"/>
<dbReference type="GO" id="GO:0003677">
    <property type="term" value="F:DNA binding"/>
    <property type="evidence" value="ECO:0007669"/>
    <property type="project" value="InterPro"/>
</dbReference>
<dbReference type="PANTHER" id="PTHR47338">
    <property type="entry name" value="ZN(II)2CYS6 TRANSCRIPTION FACTOR (EUROFUNG)-RELATED"/>
    <property type="match status" value="1"/>
</dbReference>
<organism evidence="8 9">
    <name type="scientific">Byssothecium circinans</name>
    <dbReference type="NCBI Taxonomy" id="147558"/>
    <lineage>
        <taxon>Eukaryota</taxon>
        <taxon>Fungi</taxon>
        <taxon>Dikarya</taxon>
        <taxon>Ascomycota</taxon>
        <taxon>Pezizomycotina</taxon>
        <taxon>Dothideomycetes</taxon>
        <taxon>Pleosporomycetidae</taxon>
        <taxon>Pleosporales</taxon>
        <taxon>Massarineae</taxon>
        <taxon>Massarinaceae</taxon>
        <taxon>Byssothecium</taxon>
    </lineage>
</organism>
<keyword evidence="3" id="KW-0805">Transcription regulation</keyword>
<protein>
    <recommendedName>
        <fullName evidence="7">Zn(2)-C6 fungal-type domain-containing protein</fullName>
    </recommendedName>
</protein>
<evidence type="ECO:0000259" key="7">
    <source>
        <dbReference type="PROSITE" id="PS50048"/>
    </source>
</evidence>
<dbReference type="InterPro" id="IPR050815">
    <property type="entry name" value="TF_fung"/>
</dbReference>
<dbReference type="SUPFAM" id="SSF57701">
    <property type="entry name" value="Zn2/Cys6 DNA-binding domain"/>
    <property type="match status" value="2"/>
</dbReference>
<dbReference type="GO" id="GO:0008270">
    <property type="term" value="F:zinc ion binding"/>
    <property type="evidence" value="ECO:0007669"/>
    <property type="project" value="InterPro"/>
</dbReference>
<evidence type="ECO:0000313" key="8">
    <source>
        <dbReference type="EMBL" id="KAF1953426.1"/>
    </source>
</evidence>
<sequence length="792" mass="88699">MDIRGDFSPTETTFHGQGRSRRRPVNACATCRARKVKCDERANGCLNCERLQLNCVQHASDGSAAVVGQNDAPRAITGIKRKRTFRVCIPCRQSKIKCAGERPVCSRCRQRAVTCVYDAESAVEPAWVQTIAPSSSQSSPCDVETSSASPPVHQNGLLTNASAARFANCPPALAWMFAPGLPAKGKLRSLLEAYFENVHPVRVFAFVHRPTFMRMLDEGLLNEGADRALLHIMCALGARFYALDYSESISTLPRELIQNAGSQWAKIAEQLYFAEYSAISITKLKVLVLLHDYEARMGNYAGSFLLTGLIIRMAHVLQINIEPSRDILCKEDPGASNEVSLRESRRRLMWACYMIDIWAGSGIDRLTILNERDIKLQLPCNERQFLLQIPNVTELLQPGEVVDFIAAADVPNNPWENLGLSAYFVRIVHIWKRVLRYIKHLDEVQPPWVPGGEFESMIQEIEGWKQSHPPWMDFCPDNIYIRRASSQLGALFLVHCMYHHVRSDLHRISLPNLFKIREPFVFPPEQFPFMAQMQAVCFEHAQQVSILTSTMLHHGVKYLADAIVPSLVYNSSRIMLYYIARIIDRSKPETAMVFDRTIELVEQNNQALRDMSQMYPLAEPLYVTTEHWLDKVRESVVRGQATAYIAPLDPSDPTSEEASQTTASTETPAPEPGPNPHLAVVPSIHSLSNPSAPHLNPSTPSASPFNNYVTSGSISYSIAPSLQLAPLVMPEPASQPEQVNAVYYPGMENLEQPLFDLNELQNFFEWENSEIAPPSGLEALGPLGWNNLSSMQ</sequence>
<keyword evidence="5" id="KW-0539">Nucleus</keyword>
<proteinExistence type="predicted"/>
<dbReference type="CDD" id="cd12148">
    <property type="entry name" value="fungal_TF_MHR"/>
    <property type="match status" value="1"/>
</dbReference>
<dbReference type="InterPro" id="IPR001138">
    <property type="entry name" value="Zn2Cys6_DnaBD"/>
</dbReference>
<feature type="domain" description="Zn(2)-C6 fungal-type" evidence="7">
    <location>
        <begin position="87"/>
        <end position="117"/>
    </location>
</feature>
<feature type="region of interest" description="Disordered" evidence="6">
    <location>
        <begin position="133"/>
        <end position="152"/>
    </location>
</feature>
<dbReference type="Proteomes" id="UP000800035">
    <property type="component" value="Unassembled WGS sequence"/>
</dbReference>
<evidence type="ECO:0000313" key="9">
    <source>
        <dbReference type="Proteomes" id="UP000800035"/>
    </source>
</evidence>
<dbReference type="Gene3D" id="4.10.240.10">
    <property type="entry name" value="Zn(2)-C6 fungal-type DNA-binding domain"/>
    <property type="match status" value="2"/>
</dbReference>
<evidence type="ECO:0000256" key="5">
    <source>
        <dbReference type="ARBA" id="ARBA00023242"/>
    </source>
</evidence>
<dbReference type="Pfam" id="PF04082">
    <property type="entry name" value="Fungal_trans"/>
    <property type="match status" value="1"/>
</dbReference>
<feature type="domain" description="Zn(2)-C6 fungal-type" evidence="7">
    <location>
        <begin position="27"/>
        <end position="57"/>
    </location>
</feature>
<evidence type="ECO:0000256" key="3">
    <source>
        <dbReference type="ARBA" id="ARBA00023015"/>
    </source>
</evidence>
<evidence type="ECO:0000256" key="1">
    <source>
        <dbReference type="ARBA" id="ARBA00004123"/>
    </source>
</evidence>